<dbReference type="Pfam" id="PF00106">
    <property type="entry name" value="adh_short"/>
    <property type="match status" value="1"/>
</dbReference>
<sequence length="370" mass="41169">MGGCLEFWNNLCHIDLLEEWIWYSYFTGAWLLGPFMAFLIVVYDFCSGFAFPLWHVEPSRDKAIFITGCDTGFGRSLAVRLAQKGFRVYAACLTANGVEEIKAECSTVETMMLDVTDENQVQEAAARVDAENPEGLYALVNNAGVAKSGLIDWFGLSDFRFCMEVNFFGVVSVTKAFLPLIKRCKGRIVVVSSVAGVSCGYPLSAPYSASKHAVELFASSLRQELRAWGIKVSTINPGFHRTEMNKVAVKGLETCWSKVDPVIQAQYGQSYFEGCRDFVKTHTEDVVFDPINVVRAMEHAVTCTRPRIQYRVGLDAKYGLVWTQIFPLRVGEKLIYALTTNKKMRSIVGLPTAPRAEDAQADAPFGDHRG</sequence>
<dbReference type="Proteomes" id="UP000019335">
    <property type="component" value="Chromosome 4"/>
</dbReference>
<comment type="caution">
    <text evidence="3">The sequence shown here is derived from an EMBL/GenBank/DDBJ whole genome shotgun (WGS) entry which is preliminary data.</text>
</comment>
<dbReference type="InterPro" id="IPR002347">
    <property type="entry name" value="SDR_fam"/>
</dbReference>
<dbReference type="InterPro" id="IPR020904">
    <property type="entry name" value="Sc_DH/Rdtase_CS"/>
</dbReference>
<keyword evidence="2" id="KW-1133">Transmembrane helix</keyword>
<evidence type="ECO:0000313" key="4">
    <source>
        <dbReference type="Proteomes" id="UP000019335"/>
    </source>
</evidence>
<evidence type="ECO:0000256" key="1">
    <source>
        <dbReference type="RuleBase" id="RU000363"/>
    </source>
</evidence>
<dbReference type="PANTHER" id="PTHR43313:SF1">
    <property type="entry name" value="3BETA-HYDROXYSTEROID DEHYDROGENASE DHS-16"/>
    <property type="match status" value="1"/>
</dbReference>
<dbReference type="PRINTS" id="PR00080">
    <property type="entry name" value="SDRFAMILY"/>
</dbReference>
<dbReference type="OrthoDB" id="1274115at2759"/>
<keyword evidence="2" id="KW-0472">Membrane</keyword>
<dbReference type="InterPro" id="IPR036291">
    <property type="entry name" value="NAD(P)-bd_dom_sf"/>
</dbReference>
<proteinExistence type="inferred from homology"/>
<keyword evidence="4" id="KW-1185">Reference proteome</keyword>
<protein>
    <submittedName>
        <fullName evidence="3">Retinol retinaldehyde reductase</fullName>
    </submittedName>
</protein>
<evidence type="ECO:0000256" key="2">
    <source>
        <dbReference type="SAM" id="Phobius"/>
    </source>
</evidence>
<dbReference type="EMBL" id="AZIL01000274">
    <property type="protein sequence ID" value="EWM28695.1"/>
    <property type="molecule type" value="Genomic_DNA"/>
</dbReference>
<dbReference type="GO" id="GO:0008202">
    <property type="term" value="P:steroid metabolic process"/>
    <property type="evidence" value="ECO:0007669"/>
    <property type="project" value="TreeGrafter"/>
</dbReference>
<feature type="transmembrane region" description="Helical" evidence="2">
    <location>
        <begin position="20"/>
        <end position="43"/>
    </location>
</feature>
<accession>W7TNH8</accession>
<dbReference type="PRINTS" id="PR00081">
    <property type="entry name" value="GDHRDH"/>
</dbReference>
<name>W7TNH8_9STRA</name>
<dbReference type="PANTHER" id="PTHR43313">
    <property type="entry name" value="SHORT-CHAIN DEHYDROGENASE/REDUCTASE FAMILY 9C"/>
    <property type="match status" value="1"/>
</dbReference>
<evidence type="ECO:0000313" key="3">
    <source>
        <dbReference type="EMBL" id="EWM28695.1"/>
    </source>
</evidence>
<comment type="similarity">
    <text evidence="1">Belongs to the short-chain dehydrogenases/reductases (SDR) family.</text>
</comment>
<reference evidence="3 4" key="1">
    <citation type="journal article" date="2014" name="Mol. Plant">
        <title>Chromosome Scale Genome Assembly and Transcriptome Profiling of Nannochloropsis gaditana in Nitrogen Depletion.</title>
        <authorList>
            <person name="Corteggiani Carpinelli E."/>
            <person name="Telatin A."/>
            <person name="Vitulo N."/>
            <person name="Forcato C."/>
            <person name="D'Angelo M."/>
            <person name="Schiavon R."/>
            <person name="Vezzi A."/>
            <person name="Giacometti G.M."/>
            <person name="Morosinotto T."/>
            <person name="Valle G."/>
        </authorList>
    </citation>
    <scope>NUCLEOTIDE SEQUENCE [LARGE SCALE GENOMIC DNA]</scope>
    <source>
        <strain evidence="3 4">B-31</strain>
    </source>
</reference>
<organism evidence="3 4">
    <name type="scientific">Nannochloropsis gaditana</name>
    <dbReference type="NCBI Taxonomy" id="72520"/>
    <lineage>
        <taxon>Eukaryota</taxon>
        <taxon>Sar</taxon>
        <taxon>Stramenopiles</taxon>
        <taxon>Ochrophyta</taxon>
        <taxon>Eustigmatophyceae</taxon>
        <taxon>Eustigmatales</taxon>
        <taxon>Monodopsidaceae</taxon>
        <taxon>Nannochloropsis</taxon>
    </lineage>
</organism>
<dbReference type="AlphaFoldDB" id="W7TNH8"/>
<keyword evidence="2" id="KW-0812">Transmembrane</keyword>
<dbReference type="GO" id="GO:0016491">
    <property type="term" value="F:oxidoreductase activity"/>
    <property type="evidence" value="ECO:0007669"/>
    <property type="project" value="TreeGrafter"/>
</dbReference>
<dbReference type="PROSITE" id="PS00061">
    <property type="entry name" value="ADH_SHORT"/>
    <property type="match status" value="1"/>
</dbReference>
<dbReference type="Gene3D" id="3.40.50.720">
    <property type="entry name" value="NAD(P)-binding Rossmann-like Domain"/>
    <property type="match status" value="1"/>
</dbReference>
<dbReference type="SUPFAM" id="SSF51735">
    <property type="entry name" value="NAD(P)-binding Rossmann-fold domains"/>
    <property type="match status" value="1"/>
</dbReference>
<gene>
    <name evidence="3" type="ORF">Naga_100002g151</name>
</gene>